<feature type="domain" description="Nucleotidyl transferase" evidence="3">
    <location>
        <begin position="6"/>
        <end position="108"/>
    </location>
</feature>
<dbReference type="RefSeq" id="WP_089745975.1">
    <property type="nucleotide sequence ID" value="NZ_FOGF01000004.1"/>
</dbReference>
<organism evidence="4 5">
    <name type="scientific">Granulicatella balaenopterae</name>
    <dbReference type="NCBI Taxonomy" id="137733"/>
    <lineage>
        <taxon>Bacteria</taxon>
        <taxon>Bacillati</taxon>
        <taxon>Bacillota</taxon>
        <taxon>Bacilli</taxon>
        <taxon>Lactobacillales</taxon>
        <taxon>Carnobacteriaceae</taxon>
        <taxon>Granulicatella</taxon>
    </lineage>
</organism>
<name>A0A1H9I468_9LACT</name>
<dbReference type="Gene3D" id="3.90.550.10">
    <property type="entry name" value="Spore Coat Polysaccharide Biosynthesis Protein SpsA, Chain A"/>
    <property type="match status" value="1"/>
</dbReference>
<dbReference type="InterPro" id="IPR029044">
    <property type="entry name" value="Nucleotide-diphossugar_trans"/>
</dbReference>
<evidence type="ECO:0000259" key="3">
    <source>
        <dbReference type="Pfam" id="PF00483"/>
    </source>
</evidence>
<protein>
    <submittedName>
        <fullName evidence="4">CTP:phosphocholine cytidylyltransferase</fullName>
    </submittedName>
</protein>
<keyword evidence="2 4" id="KW-0548">Nucleotidyltransferase</keyword>
<keyword evidence="1 4" id="KW-0808">Transferase</keyword>
<dbReference type="PANTHER" id="PTHR43584:SF5">
    <property type="entry name" value="PROTEIN LICC"/>
    <property type="match status" value="1"/>
</dbReference>
<accession>A0A1H9I468</accession>
<dbReference type="OrthoDB" id="9803871at2"/>
<dbReference type="Proteomes" id="UP000198556">
    <property type="component" value="Unassembled WGS sequence"/>
</dbReference>
<dbReference type="STRING" id="137733.SAMN05421767_10452"/>
<keyword evidence="5" id="KW-1185">Reference proteome</keyword>
<reference evidence="4 5" key="1">
    <citation type="submission" date="2016-10" db="EMBL/GenBank/DDBJ databases">
        <authorList>
            <person name="de Groot N.N."/>
        </authorList>
    </citation>
    <scope>NUCLEOTIDE SEQUENCE [LARGE SCALE GENOMIC DNA]</scope>
    <source>
        <strain evidence="4 5">DSM 15827</strain>
    </source>
</reference>
<dbReference type="Pfam" id="PF00483">
    <property type="entry name" value="NTP_transferase"/>
    <property type="match status" value="1"/>
</dbReference>
<dbReference type="AlphaFoldDB" id="A0A1H9I468"/>
<dbReference type="InterPro" id="IPR005835">
    <property type="entry name" value="NTP_transferase_dom"/>
</dbReference>
<dbReference type="PANTHER" id="PTHR43584">
    <property type="entry name" value="NUCLEOTIDYL TRANSFERASE"/>
    <property type="match status" value="1"/>
</dbReference>
<dbReference type="InterPro" id="IPR050065">
    <property type="entry name" value="GlmU-like"/>
</dbReference>
<evidence type="ECO:0000256" key="1">
    <source>
        <dbReference type="ARBA" id="ARBA00022679"/>
    </source>
</evidence>
<evidence type="ECO:0000313" key="5">
    <source>
        <dbReference type="Proteomes" id="UP000198556"/>
    </source>
</evidence>
<dbReference type="EMBL" id="FOGF01000004">
    <property type="protein sequence ID" value="SEQ69328.1"/>
    <property type="molecule type" value="Genomic_DNA"/>
</dbReference>
<evidence type="ECO:0000313" key="4">
    <source>
        <dbReference type="EMBL" id="SEQ69328.1"/>
    </source>
</evidence>
<evidence type="ECO:0000256" key="2">
    <source>
        <dbReference type="ARBA" id="ARBA00022695"/>
    </source>
</evidence>
<sequence length="241" mass="27732">MNTVKKAIIMAAGTGSRLQPVTFTTPKPMVKVNGKRMIDTVIEALLANDIREIYVVVGYLKEAFQELVKDFPMVTLIDNPYADTCNNISSLYVAREHLGDTIIMDGDQIIYNQEILHKDFDRSGYSCTWAEEETDEWLLSVNQEGVVTSCRRDGGEKGWQLYSVSRWNKEDGEKLKVHLEYQFDVLKNRQIYWDDVALFCHPEDYQLGIYQMELGDLVEVDNLSELQELDSSYKGLERPIK</sequence>
<gene>
    <name evidence="4" type="ORF">SAMN05421767_10452</name>
</gene>
<proteinExistence type="predicted"/>
<dbReference type="CDD" id="cd02523">
    <property type="entry name" value="PC_cytidylyltransferase"/>
    <property type="match status" value="1"/>
</dbReference>
<dbReference type="GO" id="GO:0016779">
    <property type="term" value="F:nucleotidyltransferase activity"/>
    <property type="evidence" value="ECO:0007669"/>
    <property type="project" value="UniProtKB-KW"/>
</dbReference>
<dbReference type="SUPFAM" id="SSF53448">
    <property type="entry name" value="Nucleotide-diphospho-sugar transferases"/>
    <property type="match status" value="1"/>
</dbReference>